<organism evidence="3 4">
    <name type="scientific">Phycomyces blakesleeanus</name>
    <dbReference type="NCBI Taxonomy" id="4837"/>
    <lineage>
        <taxon>Eukaryota</taxon>
        <taxon>Fungi</taxon>
        <taxon>Fungi incertae sedis</taxon>
        <taxon>Mucoromycota</taxon>
        <taxon>Mucoromycotina</taxon>
        <taxon>Mucoromycetes</taxon>
        <taxon>Mucorales</taxon>
        <taxon>Phycomycetaceae</taxon>
        <taxon>Phycomyces</taxon>
    </lineage>
</organism>
<evidence type="ECO:0000259" key="2">
    <source>
        <dbReference type="PROSITE" id="PS50053"/>
    </source>
</evidence>
<reference evidence="3 4" key="1">
    <citation type="submission" date="2024-04" db="EMBL/GenBank/DDBJ databases">
        <title>Symmetric and asymmetric DNA N6-adenine methylation regulates different biological responses in Mucorales.</title>
        <authorList>
            <consortium name="Lawrence Berkeley National Laboratory"/>
            <person name="Lax C."/>
            <person name="Mondo S.J."/>
            <person name="Osorio-Concepcion M."/>
            <person name="Muszewska A."/>
            <person name="Corrochano-Luque M."/>
            <person name="Gutierrez G."/>
            <person name="Riley R."/>
            <person name="Lipzen A."/>
            <person name="Guo J."/>
            <person name="Hundley H."/>
            <person name="Amirebrahimi M."/>
            <person name="Ng V."/>
            <person name="Lorenzo-Gutierrez D."/>
            <person name="Binder U."/>
            <person name="Yang J."/>
            <person name="Song Y."/>
            <person name="Canovas D."/>
            <person name="Navarro E."/>
            <person name="Freitag M."/>
            <person name="Gabaldon T."/>
            <person name="Grigoriev I.V."/>
            <person name="Corrochano L.M."/>
            <person name="Nicolas F.E."/>
            <person name="Garre V."/>
        </authorList>
    </citation>
    <scope>NUCLEOTIDE SEQUENCE [LARGE SCALE GENOMIC DNA]</scope>
    <source>
        <strain evidence="3 4">L51</strain>
    </source>
</reference>
<dbReference type="InterPro" id="IPR040015">
    <property type="entry name" value="UBL3-like"/>
</dbReference>
<sequence>MKSFEESSLADADLTSSMHSSLPTSFLPTLSSYHIEPDRSTAPTTEQGDNGSATAIRSPSNPPSLAYSLLPSVQTRAGSSLDEEDEDKIQSDKVYLTLLLVSGSRHTFSFEPTNTILQVKAHVLEHWPQGWSDHVQSVASLHLVYLGKFLENDSTLESNRLKSGQATIVHLVYRPYTTKVNEGDARKQNNKTIIILLESHLMLIDANSLEVASRCKCCIIL</sequence>
<dbReference type="PANTHER" id="PTHR13169:SF0">
    <property type="entry name" value="UBIQUITIN-LIKE PROTEIN 3"/>
    <property type="match status" value="1"/>
</dbReference>
<dbReference type="Proteomes" id="UP001448207">
    <property type="component" value="Unassembled WGS sequence"/>
</dbReference>
<dbReference type="InterPro" id="IPR000626">
    <property type="entry name" value="Ubiquitin-like_dom"/>
</dbReference>
<name>A0ABR3AWL9_PHYBL</name>
<dbReference type="Gene3D" id="3.10.20.90">
    <property type="entry name" value="Phosphatidylinositol 3-kinase Catalytic Subunit, Chain A, domain 1"/>
    <property type="match status" value="1"/>
</dbReference>
<evidence type="ECO:0000313" key="3">
    <source>
        <dbReference type="EMBL" id="KAL0084308.1"/>
    </source>
</evidence>
<dbReference type="SMART" id="SM00213">
    <property type="entry name" value="UBQ"/>
    <property type="match status" value="1"/>
</dbReference>
<feature type="compositionally biased region" description="Polar residues" evidence="1">
    <location>
        <begin position="41"/>
        <end position="59"/>
    </location>
</feature>
<gene>
    <name evidence="3" type="ORF">J3Q64DRAFT_1128236</name>
</gene>
<accession>A0ABR3AWL9</accession>
<dbReference type="PROSITE" id="PS50053">
    <property type="entry name" value="UBIQUITIN_2"/>
    <property type="match status" value="1"/>
</dbReference>
<comment type="caution">
    <text evidence="3">The sequence shown here is derived from an EMBL/GenBank/DDBJ whole genome shotgun (WGS) entry which is preliminary data.</text>
</comment>
<feature type="domain" description="Ubiquitin-like" evidence="2">
    <location>
        <begin position="94"/>
        <end position="171"/>
    </location>
</feature>
<dbReference type="EMBL" id="JBCLYO010000012">
    <property type="protein sequence ID" value="KAL0084308.1"/>
    <property type="molecule type" value="Genomic_DNA"/>
</dbReference>
<dbReference type="PANTHER" id="PTHR13169">
    <property type="entry name" value="UBIQUITIN-LIKE PROTEIN 3 HCG-1 PROTEIN"/>
    <property type="match status" value="1"/>
</dbReference>
<proteinExistence type="predicted"/>
<dbReference type="SUPFAM" id="SSF54236">
    <property type="entry name" value="Ubiquitin-like"/>
    <property type="match status" value="1"/>
</dbReference>
<evidence type="ECO:0000256" key="1">
    <source>
        <dbReference type="SAM" id="MobiDB-lite"/>
    </source>
</evidence>
<protein>
    <submittedName>
        <fullName evidence="3">Ubiquitin-related domain-containing protein</fullName>
    </submittedName>
</protein>
<keyword evidence="4" id="KW-1185">Reference proteome</keyword>
<feature type="region of interest" description="Disordered" evidence="1">
    <location>
        <begin position="1"/>
        <end position="21"/>
    </location>
</feature>
<evidence type="ECO:0000313" key="4">
    <source>
        <dbReference type="Proteomes" id="UP001448207"/>
    </source>
</evidence>
<feature type="region of interest" description="Disordered" evidence="1">
    <location>
        <begin position="33"/>
        <end position="62"/>
    </location>
</feature>
<dbReference type="InterPro" id="IPR029071">
    <property type="entry name" value="Ubiquitin-like_domsf"/>
</dbReference>
<dbReference type="InterPro" id="IPR039540">
    <property type="entry name" value="UBL3-like_ubiquitin_dom"/>
</dbReference>
<dbReference type="Pfam" id="PF13881">
    <property type="entry name" value="Rad60-SLD_2"/>
    <property type="match status" value="1"/>
</dbReference>